<evidence type="ECO:0000313" key="2">
    <source>
        <dbReference type="Proteomes" id="UP001162060"/>
    </source>
</evidence>
<dbReference type="AlphaFoldDB" id="A0AAV1TP68"/>
<protein>
    <submittedName>
        <fullName evidence="1">Uncharacterized protein</fullName>
    </submittedName>
</protein>
<accession>A0AAV1TP68</accession>
<gene>
    <name evidence="1" type="ORF">PM001_LOCUS9185</name>
</gene>
<reference evidence="1" key="1">
    <citation type="submission" date="2024-01" db="EMBL/GenBank/DDBJ databases">
        <authorList>
            <person name="Webb A."/>
        </authorList>
    </citation>
    <scope>NUCLEOTIDE SEQUENCE</scope>
    <source>
        <strain evidence="1">Pm1</strain>
    </source>
</reference>
<evidence type="ECO:0000313" key="1">
    <source>
        <dbReference type="EMBL" id="CAK7924035.1"/>
    </source>
</evidence>
<proteinExistence type="predicted"/>
<sequence length="110" mass="12624">MSTRFHPRASIVYVGSDFHPSRIQLVDDLSVLAVSEIETKDDCVVVKRHYDYETKSDCENVLVNRHRDDEMKNDDEVVVLNVYHHDHANKNVVSSAWHHDHADENVVASA</sequence>
<dbReference type="EMBL" id="CAKLBY020000071">
    <property type="protein sequence ID" value="CAK7924035.1"/>
    <property type="molecule type" value="Genomic_DNA"/>
</dbReference>
<name>A0AAV1TP68_9STRA</name>
<dbReference type="Proteomes" id="UP001162060">
    <property type="component" value="Unassembled WGS sequence"/>
</dbReference>
<organism evidence="1 2">
    <name type="scientific">Peronospora matthiolae</name>
    <dbReference type="NCBI Taxonomy" id="2874970"/>
    <lineage>
        <taxon>Eukaryota</taxon>
        <taxon>Sar</taxon>
        <taxon>Stramenopiles</taxon>
        <taxon>Oomycota</taxon>
        <taxon>Peronosporomycetes</taxon>
        <taxon>Peronosporales</taxon>
        <taxon>Peronosporaceae</taxon>
        <taxon>Peronospora</taxon>
    </lineage>
</organism>
<comment type="caution">
    <text evidence="1">The sequence shown here is derived from an EMBL/GenBank/DDBJ whole genome shotgun (WGS) entry which is preliminary data.</text>
</comment>